<evidence type="ECO:0000313" key="9">
    <source>
        <dbReference type="EMBL" id="CAB4858253.1"/>
    </source>
</evidence>
<dbReference type="GO" id="GO:0005829">
    <property type="term" value="C:cytosol"/>
    <property type="evidence" value="ECO:0007669"/>
    <property type="project" value="UniProtKB-ARBA"/>
</dbReference>
<dbReference type="InterPro" id="IPR001059">
    <property type="entry name" value="Transl_elong_P/YeiP_cen"/>
</dbReference>
<sequence length="186" mass="20709">MISTNQFKNGNHIEVDGVIFKITDFQHVKPGKGAAFVRTKLKRVNDGAVIDKTFRAGEKFRSVRSEIRKMQYLYRDGTDAHFMDVETFEQMGIPEGLLTERLQWMMENDEVEVLSIDEKPSDIQLPTAVDLTVAETEPGVKGDTASGGGTKPALLETGARVMVPLFVDIGDKVRVDTRSGEYLSRA</sequence>
<dbReference type="FunFam" id="2.40.50.140:FF:000009">
    <property type="entry name" value="Elongation factor P"/>
    <property type="match status" value="1"/>
</dbReference>
<dbReference type="GO" id="GO:0003746">
    <property type="term" value="F:translation elongation factor activity"/>
    <property type="evidence" value="ECO:0007669"/>
    <property type="project" value="UniProtKB-KW"/>
</dbReference>
<evidence type="ECO:0000256" key="2">
    <source>
        <dbReference type="ARBA" id="ARBA00004815"/>
    </source>
</evidence>
<evidence type="ECO:0000256" key="5">
    <source>
        <dbReference type="ARBA" id="ARBA00022768"/>
    </source>
</evidence>
<comment type="pathway">
    <text evidence="2">Protein biosynthesis; polypeptide chain elongation.</text>
</comment>
<dbReference type="InterPro" id="IPR011768">
    <property type="entry name" value="Transl_elongation_fac_P"/>
</dbReference>
<evidence type="ECO:0000256" key="1">
    <source>
        <dbReference type="ARBA" id="ARBA00004496"/>
    </source>
</evidence>
<dbReference type="Pfam" id="PF01132">
    <property type="entry name" value="EFP"/>
    <property type="match status" value="1"/>
</dbReference>
<dbReference type="InterPro" id="IPR014722">
    <property type="entry name" value="Rib_uL2_dom2"/>
</dbReference>
<dbReference type="NCBIfam" id="TIGR00038">
    <property type="entry name" value="efp"/>
    <property type="match status" value="1"/>
</dbReference>
<dbReference type="AlphaFoldDB" id="A0A6J7CTC8"/>
<evidence type="ECO:0000256" key="3">
    <source>
        <dbReference type="ARBA" id="ARBA00009479"/>
    </source>
</evidence>
<dbReference type="Pfam" id="PF09285">
    <property type="entry name" value="Elong-fact-P_C"/>
    <property type="match status" value="1"/>
</dbReference>
<evidence type="ECO:0000259" key="7">
    <source>
        <dbReference type="SMART" id="SM00841"/>
    </source>
</evidence>
<dbReference type="Gene3D" id="2.40.50.140">
    <property type="entry name" value="Nucleic acid-binding proteins"/>
    <property type="match status" value="2"/>
</dbReference>
<comment type="similarity">
    <text evidence="3">Belongs to the elongation factor P family.</text>
</comment>
<dbReference type="FunFam" id="2.40.50.140:FF:000004">
    <property type="entry name" value="Elongation factor P"/>
    <property type="match status" value="1"/>
</dbReference>
<dbReference type="HAMAP" id="MF_00141">
    <property type="entry name" value="EF_P"/>
    <property type="match status" value="1"/>
</dbReference>
<comment type="subcellular location">
    <subcellularLocation>
        <location evidence="1">Cytoplasm</location>
    </subcellularLocation>
</comment>
<dbReference type="SMART" id="SM00841">
    <property type="entry name" value="Elong-fact-P_C"/>
    <property type="match status" value="1"/>
</dbReference>
<dbReference type="UniPathway" id="UPA00345"/>
<dbReference type="Pfam" id="PF08207">
    <property type="entry name" value="EFP_N"/>
    <property type="match status" value="1"/>
</dbReference>
<dbReference type="InterPro" id="IPR013852">
    <property type="entry name" value="Transl_elong_P/YeiP_CS"/>
</dbReference>
<dbReference type="FunFam" id="2.30.30.30:FF:000003">
    <property type="entry name" value="Elongation factor P"/>
    <property type="match status" value="1"/>
</dbReference>
<dbReference type="InterPro" id="IPR020599">
    <property type="entry name" value="Transl_elong_fac_P/YeiP"/>
</dbReference>
<dbReference type="SMART" id="SM01185">
    <property type="entry name" value="EFP"/>
    <property type="match status" value="1"/>
</dbReference>
<proteinExistence type="inferred from homology"/>
<feature type="domain" description="Translation elongation factor P/YeiP central" evidence="8">
    <location>
        <begin position="67"/>
        <end position="121"/>
    </location>
</feature>
<reference evidence="9" key="1">
    <citation type="submission" date="2020-05" db="EMBL/GenBank/DDBJ databases">
        <authorList>
            <person name="Chiriac C."/>
            <person name="Salcher M."/>
            <person name="Ghai R."/>
            <person name="Kavagutti S V."/>
        </authorList>
    </citation>
    <scope>NUCLEOTIDE SEQUENCE</scope>
</reference>
<dbReference type="PANTHER" id="PTHR30053">
    <property type="entry name" value="ELONGATION FACTOR P"/>
    <property type="match status" value="1"/>
</dbReference>
<dbReference type="PIRSF" id="PIRSF005901">
    <property type="entry name" value="EF-P"/>
    <property type="match status" value="1"/>
</dbReference>
<gene>
    <name evidence="9" type="ORF">UFOPK3444_00024</name>
</gene>
<dbReference type="InterPro" id="IPR012340">
    <property type="entry name" value="NA-bd_OB-fold"/>
</dbReference>
<dbReference type="Gene3D" id="2.30.30.30">
    <property type="match status" value="1"/>
</dbReference>
<keyword evidence="6" id="KW-0648">Protein biosynthesis</keyword>
<dbReference type="InterPro" id="IPR013185">
    <property type="entry name" value="Transl_elong_KOW-like"/>
</dbReference>
<name>A0A6J7CTC8_9ZZZZ</name>
<evidence type="ECO:0000256" key="4">
    <source>
        <dbReference type="ARBA" id="ARBA00022490"/>
    </source>
</evidence>
<dbReference type="PANTHER" id="PTHR30053:SF12">
    <property type="entry name" value="ELONGATION FACTOR P (EF-P) FAMILY PROTEIN"/>
    <property type="match status" value="1"/>
</dbReference>
<dbReference type="GO" id="GO:0043043">
    <property type="term" value="P:peptide biosynthetic process"/>
    <property type="evidence" value="ECO:0007669"/>
    <property type="project" value="InterPro"/>
</dbReference>
<keyword evidence="5" id="KW-0251">Elongation factor</keyword>
<accession>A0A6J7CTC8</accession>
<dbReference type="NCBIfam" id="NF001810">
    <property type="entry name" value="PRK00529.1"/>
    <property type="match status" value="1"/>
</dbReference>
<dbReference type="InterPro" id="IPR015365">
    <property type="entry name" value="Elong-fact-P_C"/>
</dbReference>
<keyword evidence="4" id="KW-0963">Cytoplasm</keyword>
<dbReference type="CDD" id="cd04470">
    <property type="entry name" value="S1_EF-P_repeat_1"/>
    <property type="match status" value="1"/>
</dbReference>
<organism evidence="9">
    <name type="scientific">freshwater metagenome</name>
    <dbReference type="NCBI Taxonomy" id="449393"/>
    <lineage>
        <taxon>unclassified sequences</taxon>
        <taxon>metagenomes</taxon>
        <taxon>ecological metagenomes</taxon>
    </lineage>
</organism>
<dbReference type="CDD" id="cd05794">
    <property type="entry name" value="S1_EF-P_repeat_2"/>
    <property type="match status" value="1"/>
</dbReference>
<dbReference type="PROSITE" id="PS01275">
    <property type="entry name" value="EFP"/>
    <property type="match status" value="1"/>
</dbReference>
<dbReference type="SUPFAM" id="SSF50249">
    <property type="entry name" value="Nucleic acid-binding proteins"/>
    <property type="match status" value="2"/>
</dbReference>
<dbReference type="SUPFAM" id="SSF50104">
    <property type="entry name" value="Translation proteins SH3-like domain"/>
    <property type="match status" value="1"/>
</dbReference>
<protein>
    <submittedName>
        <fullName evidence="9">Unannotated protein</fullName>
    </submittedName>
</protein>
<feature type="domain" description="Elongation factor P C-terminal" evidence="7">
    <location>
        <begin position="129"/>
        <end position="185"/>
    </location>
</feature>
<evidence type="ECO:0000256" key="6">
    <source>
        <dbReference type="ARBA" id="ARBA00022917"/>
    </source>
</evidence>
<dbReference type="EMBL" id="CAFBLU010000001">
    <property type="protein sequence ID" value="CAB4858253.1"/>
    <property type="molecule type" value="Genomic_DNA"/>
</dbReference>
<evidence type="ECO:0000259" key="8">
    <source>
        <dbReference type="SMART" id="SM01185"/>
    </source>
</evidence>
<dbReference type="InterPro" id="IPR008991">
    <property type="entry name" value="Translation_prot_SH3-like_sf"/>
</dbReference>